<evidence type="ECO:0000259" key="3">
    <source>
        <dbReference type="Pfam" id="PF20157"/>
    </source>
</evidence>
<dbReference type="Gene3D" id="3.90.1480.10">
    <property type="entry name" value="Alpha-2,3-sialyltransferase"/>
    <property type="match status" value="1"/>
</dbReference>
<organism evidence="4 5">
    <name type="scientific">Paenibacillus protaetiae</name>
    <dbReference type="NCBI Taxonomy" id="2509456"/>
    <lineage>
        <taxon>Bacteria</taxon>
        <taxon>Bacillati</taxon>
        <taxon>Bacillota</taxon>
        <taxon>Bacilli</taxon>
        <taxon>Bacillales</taxon>
        <taxon>Paenibacillaceae</taxon>
        <taxon>Paenibacillus</taxon>
    </lineage>
</organism>
<name>A0A4P6EXI6_9BACL</name>
<keyword evidence="5" id="KW-1185">Reference proteome</keyword>
<evidence type="ECO:0000256" key="1">
    <source>
        <dbReference type="SAM" id="Coils"/>
    </source>
</evidence>
<sequence length="763" mass="86755">MEQKSLQEGINAILMDIKHFLPDLIAACEVVEPMFYSTPDDNTWQQFGEIVEGIDDLYRTLNTVSSELGQPTAYSVLQKDIQEAAAQLERHFQRLNDYVDQEDYTGVSDSIYGEFIPFFRRLYNQLGESAADCNSRFERNMRFLEQRFPAVYAEVNGCIPDDSEFGHYQISYNHDGTPNVRVAANDAAVFLYSRYNTAREVKLWLNTLPDGDAHTSALFYGFGLGYHLQAYAQTYPHRRLSVYEPDTVLFRTAMQVVELEQLCQSIDLADLVVGSGKAERDRMFFRFLKYLKGEPALLALPVYNRLYAAEASQFAKDAQYAIFNYYSGLKTYKRFGLEWLTNSLYNLKATLTTPSIKGLKHKLNGVTAVIVGAGPSLEADIESLRALKDHAFIIAAGSSIQSLLHYGIEPHLIVSMDGGEPNYAAFKGLNYQHIPLLYTPMIKYRIIDEKPERLIHVHFSNDAATRHMMEWTDEDVIFTPNHSVTGTAIQAAIYMGCKRIVFTGQDLSYPNDQFYAPGARHASEEILSSLIDHAQLTIENVNGTFNRTNNGMRTTLADIEDLLAEHPDIEFMNTSSMGAKIKHTVWLPMRDVVEQLGESSFDFALFLRELGSLQLYDEERVAQIAAKAAQLPQNVKDCQHHLERILNSLKQTLSLGSTNEQKCRELFAEMDVLWGQVVSSPAFMSVYFLLFRNEFSQFERDLPELLHEEQMLKKAELAKEIFQPLIQAMLERTPELLAITEECKRRVQEAFAGTVQEDKKIGK</sequence>
<dbReference type="RefSeq" id="WP_129442877.1">
    <property type="nucleotide sequence ID" value="NZ_CP035492.1"/>
</dbReference>
<keyword evidence="1" id="KW-0175">Coiled coil</keyword>
<dbReference type="EMBL" id="CP035492">
    <property type="protein sequence ID" value="QAY67762.1"/>
    <property type="molecule type" value="Genomic_DNA"/>
</dbReference>
<dbReference type="Pfam" id="PF20157">
    <property type="entry name" value="Maf_flag10_N"/>
    <property type="match status" value="1"/>
</dbReference>
<dbReference type="InterPro" id="IPR002826">
    <property type="entry name" value="MptE-like"/>
</dbReference>
<feature type="domain" description="Glycosyltransferase Maf N-terminal" evidence="3">
    <location>
        <begin position="212"/>
        <end position="267"/>
    </location>
</feature>
<dbReference type="AlphaFoldDB" id="A0A4P6EXI6"/>
<evidence type="ECO:0000313" key="5">
    <source>
        <dbReference type="Proteomes" id="UP000293568"/>
    </source>
</evidence>
<dbReference type="Proteomes" id="UP000293568">
    <property type="component" value="Chromosome"/>
</dbReference>
<dbReference type="PANTHER" id="PTHR41786">
    <property type="entry name" value="MOTILITY ACCESSORY FACTOR MAF"/>
    <property type="match status" value="1"/>
</dbReference>
<dbReference type="OrthoDB" id="5291305at2"/>
<feature type="coiled-coil region" evidence="1">
    <location>
        <begin position="74"/>
        <end position="101"/>
    </location>
</feature>
<feature type="domain" description="6-hydroxymethylpterin diphosphokinase MptE-like" evidence="2">
    <location>
        <begin position="342"/>
        <end position="511"/>
    </location>
</feature>
<dbReference type="InterPro" id="IPR045376">
    <property type="entry name" value="Maf_N"/>
</dbReference>
<protein>
    <submittedName>
        <fullName evidence="4">DUF115 domain-containing protein</fullName>
    </submittedName>
</protein>
<accession>A0A4P6EXI6</accession>
<evidence type="ECO:0000313" key="4">
    <source>
        <dbReference type="EMBL" id="QAY67762.1"/>
    </source>
</evidence>
<gene>
    <name evidence="4" type="ORF">ET464_16585</name>
</gene>
<dbReference type="PANTHER" id="PTHR41786:SF1">
    <property type="entry name" value="6-HYDROXYMETHYLPTERIN DIPHOSPHOKINASE MPTE-LIKE DOMAIN-CONTAINING PROTEIN"/>
    <property type="match status" value="1"/>
</dbReference>
<reference evidence="4 5" key="1">
    <citation type="submission" date="2019-01" db="EMBL/GenBank/DDBJ databases">
        <title>Genome sequencing of strain FW100M-2.</title>
        <authorList>
            <person name="Heo J."/>
            <person name="Kim S.-J."/>
            <person name="Kim J.-S."/>
            <person name="Hong S.-B."/>
            <person name="Kwon S.-W."/>
        </authorList>
    </citation>
    <scope>NUCLEOTIDE SEQUENCE [LARGE SCALE GENOMIC DNA]</scope>
    <source>
        <strain evidence="4 5">FW100M-2</strain>
    </source>
</reference>
<dbReference type="KEGG" id="pprt:ET464_16585"/>
<evidence type="ECO:0000259" key="2">
    <source>
        <dbReference type="Pfam" id="PF01973"/>
    </source>
</evidence>
<proteinExistence type="predicted"/>
<dbReference type="Pfam" id="PF01973">
    <property type="entry name" value="MptE-like"/>
    <property type="match status" value="1"/>
</dbReference>